<dbReference type="PANTHER" id="PTHR10947:SF0">
    <property type="entry name" value="PHENYLALANINE--TRNA LIGASE BETA SUBUNIT"/>
    <property type="match status" value="1"/>
</dbReference>
<keyword evidence="13 15" id="KW-0030">Aminoacyl-tRNA synthetase</keyword>
<dbReference type="PROSITE" id="PS51447">
    <property type="entry name" value="FDX_ACB"/>
    <property type="match status" value="1"/>
</dbReference>
<dbReference type="SUPFAM" id="SSF54991">
    <property type="entry name" value="Anticodon-binding domain of PheRS"/>
    <property type="match status" value="1"/>
</dbReference>
<dbReference type="SMART" id="SM00873">
    <property type="entry name" value="B3_4"/>
    <property type="match status" value="1"/>
</dbReference>
<keyword evidence="21" id="KW-1185">Reference proteome</keyword>
<reference evidence="20 21" key="1">
    <citation type="submission" date="2015-11" db="EMBL/GenBank/DDBJ databases">
        <title>Genomic analysis of 38 Legionella species identifies large and diverse effector repertoires.</title>
        <authorList>
            <person name="Burstein D."/>
            <person name="Amaro F."/>
            <person name="Zusman T."/>
            <person name="Lifshitz Z."/>
            <person name="Cohen O."/>
            <person name="Gilbert J.A."/>
            <person name="Pupko T."/>
            <person name="Shuman H.A."/>
            <person name="Segal G."/>
        </authorList>
    </citation>
    <scope>NUCLEOTIDE SEQUENCE [LARGE SCALE GENOMIC DNA]</scope>
    <source>
        <strain evidence="20 21">ATCC 49505</strain>
    </source>
</reference>
<dbReference type="Gene3D" id="3.30.930.10">
    <property type="entry name" value="Bira Bifunctional Protein, Domain 2"/>
    <property type="match status" value="1"/>
</dbReference>
<keyword evidence="4 15" id="KW-0963">Cytoplasm</keyword>
<comment type="caution">
    <text evidence="20">The sequence shown here is derived from an EMBL/GenBank/DDBJ whole genome shotgun (WGS) entry which is preliminary data.</text>
</comment>
<evidence type="ECO:0000256" key="14">
    <source>
        <dbReference type="ARBA" id="ARBA00049255"/>
    </source>
</evidence>
<accession>A0A0W0VHT8</accession>
<dbReference type="InterPro" id="IPR020825">
    <property type="entry name" value="Phe-tRNA_synthase-like_B3/B4"/>
</dbReference>
<dbReference type="NCBIfam" id="TIGR00472">
    <property type="entry name" value="pheT_bact"/>
    <property type="match status" value="1"/>
</dbReference>
<evidence type="ECO:0000256" key="5">
    <source>
        <dbReference type="ARBA" id="ARBA00022555"/>
    </source>
</evidence>
<keyword evidence="7 15" id="KW-0479">Metal-binding</keyword>
<dbReference type="RefSeq" id="WP_058529840.1">
    <property type="nucleotide sequence ID" value="NZ_CAAAHZ010000001.1"/>
</dbReference>
<dbReference type="AlphaFoldDB" id="A0A0W0VHT8"/>
<evidence type="ECO:0000256" key="8">
    <source>
        <dbReference type="ARBA" id="ARBA00022741"/>
    </source>
</evidence>
<organism evidence="20 21">
    <name type="scientific">Legionella londiniensis</name>
    <dbReference type="NCBI Taxonomy" id="45068"/>
    <lineage>
        <taxon>Bacteria</taxon>
        <taxon>Pseudomonadati</taxon>
        <taxon>Pseudomonadota</taxon>
        <taxon>Gammaproteobacteria</taxon>
        <taxon>Legionellales</taxon>
        <taxon>Legionellaceae</taxon>
        <taxon>Legionella</taxon>
    </lineage>
</organism>
<protein>
    <recommendedName>
        <fullName evidence="15">Phenylalanine--tRNA ligase beta subunit</fullName>
        <ecNumber evidence="15">6.1.1.20</ecNumber>
    </recommendedName>
    <alternativeName>
        <fullName evidence="15">Phenylalanyl-tRNA synthetase beta subunit</fullName>
        <shortName evidence="15">PheRS</shortName>
    </alternativeName>
</protein>
<dbReference type="GO" id="GO:0006432">
    <property type="term" value="P:phenylalanyl-tRNA aminoacylation"/>
    <property type="evidence" value="ECO:0007669"/>
    <property type="project" value="UniProtKB-UniRule"/>
</dbReference>
<evidence type="ECO:0000256" key="11">
    <source>
        <dbReference type="ARBA" id="ARBA00022884"/>
    </source>
</evidence>
<evidence type="ECO:0000256" key="6">
    <source>
        <dbReference type="ARBA" id="ARBA00022598"/>
    </source>
</evidence>
<dbReference type="PANTHER" id="PTHR10947">
    <property type="entry name" value="PHENYLALANYL-TRNA SYNTHETASE BETA CHAIN AND LEUCINE-RICH REPEAT-CONTAINING PROTEIN 47"/>
    <property type="match status" value="1"/>
</dbReference>
<dbReference type="SUPFAM" id="SSF50249">
    <property type="entry name" value="Nucleic acid-binding proteins"/>
    <property type="match status" value="1"/>
</dbReference>
<dbReference type="InterPro" id="IPR002547">
    <property type="entry name" value="tRNA-bd_dom"/>
</dbReference>
<dbReference type="InterPro" id="IPR005147">
    <property type="entry name" value="tRNA_synthase_B5-dom"/>
</dbReference>
<keyword evidence="11 16" id="KW-0694">RNA-binding</keyword>
<dbReference type="OrthoDB" id="9805455at2"/>
<evidence type="ECO:0000256" key="15">
    <source>
        <dbReference type="HAMAP-Rule" id="MF_00283"/>
    </source>
</evidence>
<dbReference type="InterPro" id="IPR004532">
    <property type="entry name" value="Phe-tRNA-ligase_IIc_bsu_bact"/>
</dbReference>
<dbReference type="SMART" id="SM00896">
    <property type="entry name" value="FDX-ACB"/>
    <property type="match status" value="1"/>
</dbReference>
<evidence type="ECO:0000313" key="20">
    <source>
        <dbReference type="EMBL" id="KTD19688.1"/>
    </source>
</evidence>
<comment type="similarity">
    <text evidence="2 15">Belongs to the phenylalanyl-tRNA synthetase beta subunit family. Type 1 subfamily.</text>
</comment>
<dbReference type="STRING" id="45068.Llon_1860"/>
<evidence type="ECO:0000256" key="10">
    <source>
        <dbReference type="ARBA" id="ARBA00022842"/>
    </source>
</evidence>
<dbReference type="FunFam" id="3.50.40.10:FF:000001">
    <property type="entry name" value="Phenylalanine--tRNA ligase beta subunit"/>
    <property type="match status" value="1"/>
</dbReference>
<dbReference type="Gene3D" id="3.30.56.10">
    <property type="match status" value="2"/>
</dbReference>
<dbReference type="InterPro" id="IPR009061">
    <property type="entry name" value="DNA-bd_dom_put_sf"/>
</dbReference>
<feature type="binding site" evidence="15">
    <location>
        <position position="460"/>
    </location>
    <ligand>
        <name>Mg(2+)</name>
        <dbReference type="ChEBI" id="CHEBI:18420"/>
        <note>shared with alpha subunit</note>
    </ligand>
</feature>
<dbReference type="Pfam" id="PF03147">
    <property type="entry name" value="FDX-ACB"/>
    <property type="match status" value="1"/>
</dbReference>
<dbReference type="GO" id="GO:0004826">
    <property type="term" value="F:phenylalanine-tRNA ligase activity"/>
    <property type="evidence" value="ECO:0007669"/>
    <property type="project" value="UniProtKB-UniRule"/>
</dbReference>
<dbReference type="NCBIfam" id="NF045760">
    <property type="entry name" value="YtpR"/>
    <property type="match status" value="1"/>
</dbReference>
<name>A0A0W0VHT8_9GAMM</name>
<gene>
    <name evidence="15 20" type="primary">pheT</name>
    <name evidence="20" type="ORF">Llon_1860</name>
</gene>
<dbReference type="InterPro" id="IPR045060">
    <property type="entry name" value="Phe-tRNA-ligase_IIc_bsu"/>
</dbReference>
<sequence length="792" mass="87471">MKVSEAWLREWVNPSVSGEELASQLTMIGLEVDARNPVAGEFIGVVVAEVVKTSAHPQADKLTVCEVKAAKNTCYQVVCGAANVRSGLKVALALPGAALPNGLTIKETKLRGELSQGMLCSAAELGLEESSEGILELADDAPVGKDLREYLALNDSVLDIALTPNRADCFSIAGIAREIAARNKMPFCVPGIPSLQPEIDESLPINIEAKEGCPQYFGRIIQDINPNAETPFWMKERLRRSGIRCLHPVVDAVNYVMLELGQPMHAFDTHALAGAIQVRHSKPCETLLLLNGEEITLQEKTLVIADEQKPLAIAGVMGGEESAVQANTRNIFIESAFFNPMMVAGVARRYGLCTDSSQRFERGVDPGLQLRALERVSELIQNIAGGSIGPVVKACYPEYLPKPKTISFNPLKVRKLSGLDIDDGEMLSILERLGMLVVQQDACWEVAVPSFRFDLQYEVDLVEEIIRLYGYDNIAADSIKGRIKAGSINAHELIAKQAGAFFSSRGYREIISYGFVDPQLQTALYPQADELTLLNPISQELSVMRVGMWPGLLAAMIYNFHRQHTEIRFFECGVTFSKQGQQVHERASIAGLLAGEHGALNWSEATRQFDFYDMKGDLQALFTAFQIQNVEFTAANHPALHPGKCARILIGGEPAGWLGVLHPRLLDALELTQEVVLFELDLQYLLEKPEIRYTPISKYPRIRRDLSFLVKEEIVARDIEGVVRRVIPQPLLKSFDVFDLYKGPNIPAGKKSMAIALTLQDERRTLVDAEINAIIDAIINKLKEEFAITLRD</sequence>
<keyword evidence="6 15" id="KW-0436">Ligase</keyword>
<evidence type="ECO:0000256" key="1">
    <source>
        <dbReference type="ARBA" id="ARBA00004496"/>
    </source>
</evidence>
<keyword evidence="12 15" id="KW-0648">Protein biosynthesis</keyword>
<dbReference type="HAMAP" id="MF_00283">
    <property type="entry name" value="Phe_tRNA_synth_beta1"/>
    <property type="match status" value="1"/>
</dbReference>
<dbReference type="Pfam" id="PF17759">
    <property type="entry name" value="tRNA_synthFbeta"/>
    <property type="match status" value="1"/>
</dbReference>
<dbReference type="FunFam" id="3.30.930.10:FF:000022">
    <property type="entry name" value="Phenylalanine--tRNA ligase beta subunit"/>
    <property type="match status" value="1"/>
</dbReference>
<keyword evidence="10 15" id="KW-0460">Magnesium</keyword>
<dbReference type="SUPFAM" id="SSF56037">
    <property type="entry name" value="PheT/TilS domain"/>
    <property type="match status" value="1"/>
</dbReference>
<dbReference type="Gene3D" id="3.50.40.10">
    <property type="entry name" value="Phenylalanyl-trna Synthetase, Chain B, domain 3"/>
    <property type="match status" value="1"/>
</dbReference>
<comment type="subcellular location">
    <subcellularLocation>
        <location evidence="1 15">Cytoplasm</location>
    </subcellularLocation>
</comment>
<comment type="catalytic activity">
    <reaction evidence="14 15">
        <text>tRNA(Phe) + L-phenylalanine + ATP = L-phenylalanyl-tRNA(Phe) + AMP + diphosphate + H(+)</text>
        <dbReference type="Rhea" id="RHEA:19413"/>
        <dbReference type="Rhea" id="RHEA-COMP:9668"/>
        <dbReference type="Rhea" id="RHEA-COMP:9699"/>
        <dbReference type="ChEBI" id="CHEBI:15378"/>
        <dbReference type="ChEBI" id="CHEBI:30616"/>
        <dbReference type="ChEBI" id="CHEBI:33019"/>
        <dbReference type="ChEBI" id="CHEBI:58095"/>
        <dbReference type="ChEBI" id="CHEBI:78442"/>
        <dbReference type="ChEBI" id="CHEBI:78531"/>
        <dbReference type="ChEBI" id="CHEBI:456215"/>
        <dbReference type="EC" id="6.1.1.20"/>
    </reaction>
</comment>
<dbReference type="FunFam" id="3.30.56.10:FF:000002">
    <property type="entry name" value="Phenylalanine--tRNA ligase beta subunit"/>
    <property type="match status" value="1"/>
</dbReference>
<dbReference type="SMART" id="SM00874">
    <property type="entry name" value="B5"/>
    <property type="match status" value="1"/>
</dbReference>
<dbReference type="GO" id="GO:0000287">
    <property type="term" value="F:magnesium ion binding"/>
    <property type="evidence" value="ECO:0007669"/>
    <property type="project" value="UniProtKB-UniRule"/>
</dbReference>
<dbReference type="InterPro" id="IPR033714">
    <property type="entry name" value="tRNA_bind_bactPheRS"/>
</dbReference>
<dbReference type="CDD" id="cd00769">
    <property type="entry name" value="PheRS_beta_core"/>
    <property type="match status" value="1"/>
</dbReference>
<dbReference type="InterPro" id="IPR012340">
    <property type="entry name" value="NA-bd_OB-fold"/>
</dbReference>
<evidence type="ECO:0000256" key="12">
    <source>
        <dbReference type="ARBA" id="ARBA00022917"/>
    </source>
</evidence>
<dbReference type="Proteomes" id="UP000054997">
    <property type="component" value="Unassembled WGS sequence"/>
</dbReference>
<evidence type="ECO:0000256" key="2">
    <source>
        <dbReference type="ARBA" id="ARBA00008653"/>
    </source>
</evidence>
<evidence type="ECO:0000256" key="16">
    <source>
        <dbReference type="PROSITE-ProRule" id="PRU00209"/>
    </source>
</evidence>
<dbReference type="FunFam" id="2.40.50.140:FF:000045">
    <property type="entry name" value="Phenylalanine--tRNA ligase beta subunit"/>
    <property type="match status" value="1"/>
</dbReference>
<comment type="cofactor">
    <cofactor evidence="15">
        <name>Mg(2+)</name>
        <dbReference type="ChEBI" id="CHEBI:18420"/>
    </cofactor>
    <text evidence="15">Binds 2 magnesium ions per tetramer.</text>
</comment>
<evidence type="ECO:0000313" key="21">
    <source>
        <dbReference type="Proteomes" id="UP000054997"/>
    </source>
</evidence>
<dbReference type="InterPro" id="IPR005146">
    <property type="entry name" value="B3/B4_tRNA-bd"/>
</dbReference>
<evidence type="ECO:0000256" key="9">
    <source>
        <dbReference type="ARBA" id="ARBA00022840"/>
    </source>
</evidence>
<evidence type="ECO:0000259" key="17">
    <source>
        <dbReference type="PROSITE" id="PS50886"/>
    </source>
</evidence>
<keyword evidence="9 15" id="KW-0067">ATP-binding</keyword>
<dbReference type="InterPro" id="IPR041616">
    <property type="entry name" value="PheRS_beta_core"/>
</dbReference>
<feature type="domain" description="FDX-ACB" evidence="18">
    <location>
        <begin position="697"/>
        <end position="791"/>
    </location>
</feature>
<evidence type="ECO:0000259" key="19">
    <source>
        <dbReference type="PROSITE" id="PS51483"/>
    </source>
</evidence>
<dbReference type="SUPFAM" id="SSF46955">
    <property type="entry name" value="Putative DNA-binding domain"/>
    <property type="match status" value="1"/>
</dbReference>
<dbReference type="GO" id="GO:0000049">
    <property type="term" value="F:tRNA binding"/>
    <property type="evidence" value="ECO:0007669"/>
    <property type="project" value="UniProtKB-UniRule"/>
</dbReference>
<dbReference type="SUPFAM" id="SSF55681">
    <property type="entry name" value="Class II aaRS and biotin synthetases"/>
    <property type="match status" value="1"/>
</dbReference>
<dbReference type="Pfam" id="PF03484">
    <property type="entry name" value="B5"/>
    <property type="match status" value="1"/>
</dbReference>
<dbReference type="EC" id="6.1.1.20" evidence="15"/>
<dbReference type="GO" id="GO:0009328">
    <property type="term" value="C:phenylalanine-tRNA ligase complex"/>
    <property type="evidence" value="ECO:0007669"/>
    <property type="project" value="TreeGrafter"/>
</dbReference>
<dbReference type="Pfam" id="PF01588">
    <property type="entry name" value="tRNA_bind"/>
    <property type="match status" value="1"/>
</dbReference>
<feature type="domain" description="TRNA-binding" evidence="17">
    <location>
        <begin position="39"/>
        <end position="148"/>
    </location>
</feature>
<evidence type="ECO:0000256" key="13">
    <source>
        <dbReference type="ARBA" id="ARBA00023146"/>
    </source>
</evidence>
<dbReference type="EMBL" id="LNYK01000033">
    <property type="protein sequence ID" value="KTD19688.1"/>
    <property type="molecule type" value="Genomic_DNA"/>
</dbReference>
<evidence type="ECO:0000256" key="3">
    <source>
        <dbReference type="ARBA" id="ARBA00011209"/>
    </source>
</evidence>
<feature type="binding site" evidence="15">
    <location>
        <position position="463"/>
    </location>
    <ligand>
        <name>Mg(2+)</name>
        <dbReference type="ChEBI" id="CHEBI:18420"/>
        <note>shared with alpha subunit</note>
    </ligand>
</feature>
<dbReference type="InterPro" id="IPR005121">
    <property type="entry name" value="Fdx_antiC-bd"/>
</dbReference>
<feature type="domain" description="B5" evidence="19">
    <location>
        <begin position="401"/>
        <end position="476"/>
    </location>
</feature>
<keyword evidence="5 16" id="KW-0820">tRNA-binding</keyword>
<proteinExistence type="inferred from homology"/>
<dbReference type="InterPro" id="IPR045864">
    <property type="entry name" value="aa-tRNA-synth_II/BPL/LPL"/>
</dbReference>
<evidence type="ECO:0000259" key="18">
    <source>
        <dbReference type="PROSITE" id="PS51447"/>
    </source>
</evidence>
<dbReference type="PATRIC" id="fig|45068.5.peg.2020"/>
<evidence type="ECO:0000256" key="4">
    <source>
        <dbReference type="ARBA" id="ARBA00022490"/>
    </source>
</evidence>
<dbReference type="InterPro" id="IPR036690">
    <property type="entry name" value="Fdx_antiC-bd_sf"/>
</dbReference>
<dbReference type="CDD" id="cd02796">
    <property type="entry name" value="tRNA_bind_bactPheRS"/>
    <property type="match status" value="1"/>
</dbReference>
<dbReference type="PROSITE" id="PS50886">
    <property type="entry name" value="TRBD"/>
    <property type="match status" value="1"/>
</dbReference>
<keyword evidence="8 15" id="KW-0547">Nucleotide-binding</keyword>
<dbReference type="GO" id="GO:0005524">
    <property type="term" value="F:ATP binding"/>
    <property type="evidence" value="ECO:0007669"/>
    <property type="project" value="UniProtKB-UniRule"/>
</dbReference>
<dbReference type="Gene3D" id="2.40.50.140">
    <property type="entry name" value="Nucleic acid-binding proteins"/>
    <property type="match status" value="1"/>
</dbReference>
<feature type="binding site" evidence="15">
    <location>
        <position position="464"/>
    </location>
    <ligand>
        <name>Mg(2+)</name>
        <dbReference type="ChEBI" id="CHEBI:18420"/>
        <note>shared with alpha subunit</note>
    </ligand>
</feature>
<evidence type="ECO:0000256" key="7">
    <source>
        <dbReference type="ARBA" id="ARBA00022723"/>
    </source>
</evidence>
<dbReference type="Gene3D" id="3.30.70.380">
    <property type="entry name" value="Ferrodoxin-fold anticodon-binding domain"/>
    <property type="match status" value="1"/>
</dbReference>
<dbReference type="Pfam" id="PF03483">
    <property type="entry name" value="B3_4"/>
    <property type="match status" value="1"/>
</dbReference>
<comment type="subunit">
    <text evidence="3 15">Tetramer of two alpha and two beta subunits.</text>
</comment>
<feature type="binding site" evidence="15">
    <location>
        <position position="454"/>
    </location>
    <ligand>
        <name>Mg(2+)</name>
        <dbReference type="ChEBI" id="CHEBI:18420"/>
        <note>shared with alpha subunit</note>
    </ligand>
</feature>
<dbReference type="PROSITE" id="PS51483">
    <property type="entry name" value="B5"/>
    <property type="match status" value="1"/>
</dbReference>
<dbReference type="FunFam" id="3.30.70.380:FF:000001">
    <property type="entry name" value="Phenylalanine--tRNA ligase beta subunit"/>
    <property type="match status" value="1"/>
</dbReference>